<dbReference type="GO" id="GO:0007411">
    <property type="term" value="P:axon guidance"/>
    <property type="evidence" value="ECO:0007669"/>
    <property type="project" value="TreeGrafter"/>
</dbReference>
<evidence type="ECO:0000256" key="2">
    <source>
        <dbReference type="ARBA" id="ARBA00023319"/>
    </source>
</evidence>
<sequence length="298" mass="33082">MLEISDNGSSSTLTIFQANETDTGRYRCIENPESPDPGLRVDVIGDDFIITSPAVLKVKEPLVLQCNATNEYEVIQVLWIFEDKLINGSDGRHELDEGTLRIPNPRLSDAGEYTCKVEMRFGSTSKNFSEVISVKLAAHVNAFRARSINYVEGDTLNLVCDATGKPTPSIYWMKDKLPLSATDDRTKMLANRDGTPNAVLKITNLDKSDAGNYSCSAENEVSEGSELASAWITIRVKDKLAALWPFLGICLEVFILCLIILIYEKRRNKDYTDEDDTATGTTKKTVDGDGGDVRRRKQ</sequence>
<dbReference type="PANTHER" id="PTHR10075">
    <property type="entry name" value="BASIGIN RELATED"/>
    <property type="match status" value="1"/>
</dbReference>
<dbReference type="GO" id="GO:0098632">
    <property type="term" value="F:cell-cell adhesion mediator activity"/>
    <property type="evidence" value="ECO:0007669"/>
    <property type="project" value="TreeGrafter"/>
</dbReference>
<feature type="transmembrane region" description="Helical" evidence="4">
    <location>
        <begin position="242"/>
        <end position="263"/>
    </location>
</feature>
<dbReference type="EMBL" id="OB660035">
    <property type="protein sequence ID" value="CAD7222196.1"/>
    <property type="molecule type" value="Genomic_DNA"/>
</dbReference>
<dbReference type="OrthoDB" id="5970915at2759"/>
<feature type="compositionally biased region" description="Basic and acidic residues" evidence="3">
    <location>
        <begin position="284"/>
        <end position="298"/>
    </location>
</feature>
<dbReference type="SMART" id="SM00409">
    <property type="entry name" value="IG"/>
    <property type="match status" value="2"/>
</dbReference>
<keyword evidence="4" id="KW-1133">Transmembrane helix</keyword>
<dbReference type="GO" id="GO:0070593">
    <property type="term" value="P:dendrite self-avoidance"/>
    <property type="evidence" value="ECO:0007669"/>
    <property type="project" value="TreeGrafter"/>
</dbReference>
<keyword evidence="1" id="KW-1015">Disulfide bond</keyword>
<dbReference type="Pfam" id="PF13927">
    <property type="entry name" value="Ig_3"/>
    <property type="match status" value="2"/>
</dbReference>
<evidence type="ECO:0000256" key="1">
    <source>
        <dbReference type="ARBA" id="ARBA00023157"/>
    </source>
</evidence>
<name>A0A7R8ZI34_9CRUS</name>
<keyword evidence="2" id="KW-0393">Immunoglobulin domain</keyword>
<dbReference type="PROSITE" id="PS50835">
    <property type="entry name" value="IG_LIKE"/>
    <property type="match status" value="2"/>
</dbReference>
<reference evidence="5" key="1">
    <citation type="submission" date="2020-11" db="EMBL/GenBank/DDBJ databases">
        <authorList>
            <person name="Tran Van P."/>
        </authorList>
    </citation>
    <scope>NUCLEOTIDE SEQUENCE</scope>
</reference>
<evidence type="ECO:0000256" key="3">
    <source>
        <dbReference type="SAM" id="MobiDB-lite"/>
    </source>
</evidence>
<dbReference type="InterPro" id="IPR003598">
    <property type="entry name" value="Ig_sub2"/>
</dbReference>
<protein>
    <submittedName>
        <fullName evidence="5">Uncharacterized protein</fullName>
    </submittedName>
</protein>
<organism evidence="5">
    <name type="scientific">Cyprideis torosa</name>
    <dbReference type="NCBI Taxonomy" id="163714"/>
    <lineage>
        <taxon>Eukaryota</taxon>
        <taxon>Metazoa</taxon>
        <taxon>Ecdysozoa</taxon>
        <taxon>Arthropoda</taxon>
        <taxon>Crustacea</taxon>
        <taxon>Oligostraca</taxon>
        <taxon>Ostracoda</taxon>
        <taxon>Podocopa</taxon>
        <taxon>Podocopida</taxon>
        <taxon>Cytherocopina</taxon>
        <taxon>Cytheroidea</taxon>
        <taxon>Cytherideidae</taxon>
        <taxon>Cyprideis</taxon>
    </lineage>
</organism>
<dbReference type="FunFam" id="2.60.40.10:FF:000032">
    <property type="entry name" value="palladin isoform X1"/>
    <property type="match status" value="1"/>
</dbReference>
<dbReference type="PANTHER" id="PTHR10075:SF100">
    <property type="entry name" value="FASCICLIN-2"/>
    <property type="match status" value="1"/>
</dbReference>
<feature type="region of interest" description="Disordered" evidence="3">
    <location>
        <begin position="272"/>
        <end position="298"/>
    </location>
</feature>
<dbReference type="Gene3D" id="2.60.40.10">
    <property type="entry name" value="Immunoglobulins"/>
    <property type="match status" value="2"/>
</dbReference>
<dbReference type="SMART" id="SM00408">
    <property type="entry name" value="IGc2"/>
    <property type="match status" value="2"/>
</dbReference>
<keyword evidence="4" id="KW-0812">Transmembrane</keyword>
<dbReference type="InterPro" id="IPR013783">
    <property type="entry name" value="Ig-like_fold"/>
</dbReference>
<dbReference type="GO" id="GO:0007156">
    <property type="term" value="P:homophilic cell adhesion via plasma membrane adhesion molecules"/>
    <property type="evidence" value="ECO:0007669"/>
    <property type="project" value="TreeGrafter"/>
</dbReference>
<dbReference type="InterPro" id="IPR036179">
    <property type="entry name" value="Ig-like_dom_sf"/>
</dbReference>
<dbReference type="InterPro" id="IPR007110">
    <property type="entry name" value="Ig-like_dom"/>
</dbReference>
<gene>
    <name evidence="5" type="ORF">CTOB1V02_LOCUS211</name>
</gene>
<proteinExistence type="predicted"/>
<accession>A0A7R8ZI34</accession>
<dbReference type="AlphaFoldDB" id="A0A7R8ZI34"/>
<evidence type="ECO:0000256" key="4">
    <source>
        <dbReference type="SAM" id="Phobius"/>
    </source>
</evidence>
<dbReference type="GO" id="GO:0005886">
    <property type="term" value="C:plasma membrane"/>
    <property type="evidence" value="ECO:0007669"/>
    <property type="project" value="TreeGrafter"/>
</dbReference>
<dbReference type="InterPro" id="IPR003599">
    <property type="entry name" value="Ig_sub"/>
</dbReference>
<dbReference type="SUPFAM" id="SSF48726">
    <property type="entry name" value="Immunoglobulin"/>
    <property type="match status" value="2"/>
</dbReference>
<dbReference type="GO" id="GO:0030424">
    <property type="term" value="C:axon"/>
    <property type="evidence" value="ECO:0007669"/>
    <property type="project" value="TreeGrafter"/>
</dbReference>
<keyword evidence="4" id="KW-0472">Membrane</keyword>
<dbReference type="CDD" id="cd00096">
    <property type="entry name" value="Ig"/>
    <property type="match status" value="1"/>
</dbReference>
<evidence type="ECO:0000313" key="5">
    <source>
        <dbReference type="EMBL" id="CAD7222196.1"/>
    </source>
</evidence>